<keyword evidence="3" id="KW-1185">Reference proteome</keyword>
<dbReference type="InterPro" id="IPR025398">
    <property type="entry name" value="DUF4371"/>
</dbReference>
<evidence type="ECO:0000313" key="3">
    <source>
        <dbReference type="Proteomes" id="UP000694388"/>
    </source>
</evidence>
<dbReference type="AlphaFoldDB" id="A0A8C4Q8R0"/>
<protein>
    <recommendedName>
        <fullName evidence="1">DUF4371 domain-containing protein</fullName>
    </recommendedName>
</protein>
<dbReference type="Ensembl" id="ENSEBUT00000012030.1">
    <property type="protein sequence ID" value="ENSEBUP00000011460.1"/>
    <property type="gene ID" value="ENSEBUG00000007352.1"/>
</dbReference>
<accession>A0A8C4Q8R0</accession>
<evidence type="ECO:0000313" key="2">
    <source>
        <dbReference type="Ensembl" id="ENSEBUP00000011460.1"/>
    </source>
</evidence>
<dbReference type="PANTHER" id="PTHR45749:SF21">
    <property type="entry name" value="DUF4371 DOMAIN-CONTAINING PROTEIN"/>
    <property type="match status" value="1"/>
</dbReference>
<proteinExistence type="predicted"/>
<dbReference type="PANTHER" id="PTHR45749">
    <property type="match status" value="1"/>
</dbReference>
<dbReference type="Pfam" id="PF14291">
    <property type="entry name" value="DUF4371"/>
    <property type="match status" value="1"/>
</dbReference>
<reference evidence="2" key="2">
    <citation type="submission" date="2025-09" db="UniProtKB">
        <authorList>
            <consortium name="Ensembl"/>
        </authorList>
    </citation>
    <scope>IDENTIFICATION</scope>
</reference>
<dbReference type="GeneTree" id="ENSGT00940000162068"/>
<dbReference type="Proteomes" id="UP000694388">
    <property type="component" value="Unplaced"/>
</dbReference>
<organism evidence="2 3">
    <name type="scientific">Eptatretus burgeri</name>
    <name type="common">Inshore hagfish</name>
    <dbReference type="NCBI Taxonomy" id="7764"/>
    <lineage>
        <taxon>Eukaryota</taxon>
        <taxon>Metazoa</taxon>
        <taxon>Chordata</taxon>
        <taxon>Craniata</taxon>
        <taxon>Vertebrata</taxon>
        <taxon>Cyclostomata</taxon>
        <taxon>Myxini</taxon>
        <taxon>Myxiniformes</taxon>
        <taxon>Myxinidae</taxon>
        <taxon>Eptatretinae</taxon>
        <taxon>Eptatretus</taxon>
    </lineage>
</organism>
<dbReference type="OMA" id="RCHENSE"/>
<sequence>MEKQNTKILDFFRPSKEVKAKDPTDEVWTDPPLPPAIEASDSAVGAAVSVSDDDECPELLKPHQPDLDLILTQTLANRTLKFQAKWFKDFSWLHFDERLCKVLCYTCVSASRKKLFGTCSGSFVDTFIRSGFCNWKKALEKFHAHQKSKRHAITVEKINALKQTDVHAQIETQIKDNQILAQKALVKIITSLRYLAEEGCAIRGKDASEGNFKKLLSLRSEDDANLANWLKRTTNYTSVEIQNEILLIMRNAALREICQDINEQSVQFAVIVDGTQDIRGIEQEAICIRYVGSDLDVEEDLIGLYEINATTGVAVATMLKYVLLRLQLSITNLHGQTYDRASNMSGSNLGCQDEVKKVQPLAKYVH</sequence>
<reference evidence="2" key="1">
    <citation type="submission" date="2025-08" db="UniProtKB">
        <authorList>
            <consortium name="Ensembl"/>
        </authorList>
    </citation>
    <scope>IDENTIFICATION</scope>
</reference>
<feature type="domain" description="DUF4371" evidence="1">
    <location>
        <begin position="125"/>
        <end position="347"/>
    </location>
</feature>
<evidence type="ECO:0000259" key="1">
    <source>
        <dbReference type="Pfam" id="PF14291"/>
    </source>
</evidence>
<name>A0A8C4Q8R0_EPTBU</name>